<evidence type="ECO:0000313" key="2">
    <source>
        <dbReference type="Proteomes" id="UP001644719"/>
    </source>
</evidence>
<accession>A0ABX2H4B8</accession>
<proteinExistence type="predicted"/>
<comment type="caution">
    <text evidence="1">The sequence shown here is derived from an EMBL/GenBank/DDBJ whole genome shotgun (WGS) entry which is preliminary data.</text>
</comment>
<dbReference type="EMBL" id="JAAITS010000004">
    <property type="protein sequence ID" value="NSG84234.1"/>
    <property type="molecule type" value="Genomic_DNA"/>
</dbReference>
<dbReference type="Proteomes" id="UP001644719">
    <property type="component" value="Unassembled WGS sequence"/>
</dbReference>
<reference evidence="1 2" key="1">
    <citation type="journal article" date="2020" name="Cell Host Microbe">
        <title>Functional and Genomic Variation between Human-Derived Isolates of Lachnospiraceae Reveals Inter- and Intra-Species Diversity.</title>
        <authorList>
            <person name="Sorbara M.T."/>
            <person name="Littmann E.R."/>
            <person name="Fontana E."/>
            <person name="Moody T.U."/>
            <person name="Kohout C.E."/>
            <person name="Gjonbalaj M."/>
            <person name="Eaton V."/>
            <person name="Seok R."/>
            <person name="Leiner I.M."/>
            <person name="Pamer E.G."/>
        </authorList>
    </citation>
    <scope>NUCLEOTIDE SEQUENCE [LARGE SCALE GENOMIC DNA]</scope>
    <source>
        <strain evidence="1 2">MSK.17.74</strain>
    </source>
</reference>
<evidence type="ECO:0000313" key="1">
    <source>
        <dbReference type="EMBL" id="NSG84234.1"/>
    </source>
</evidence>
<name>A0ABX2H4B8_9FIRM</name>
<sequence length="60" mass="7274">MYKRKTVDCYAIEGFYEGYGWSIECNCEDLKDAKVQLKTYRENVSYPVRIKKWREKIKEA</sequence>
<organism evidence="1 2">
    <name type="scientific">Blautia faecis</name>
    <dbReference type="NCBI Taxonomy" id="871665"/>
    <lineage>
        <taxon>Bacteria</taxon>
        <taxon>Bacillati</taxon>
        <taxon>Bacillota</taxon>
        <taxon>Clostridia</taxon>
        <taxon>Lachnospirales</taxon>
        <taxon>Lachnospiraceae</taxon>
        <taxon>Blautia</taxon>
    </lineage>
</organism>
<protein>
    <submittedName>
        <fullName evidence="1">Uncharacterized protein</fullName>
    </submittedName>
</protein>
<dbReference type="RefSeq" id="WP_173769223.1">
    <property type="nucleotide sequence ID" value="NZ_JAAITS010000004.1"/>
</dbReference>
<keyword evidence="2" id="KW-1185">Reference proteome</keyword>
<gene>
    <name evidence="1" type="ORF">G5B17_01990</name>
</gene>